<feature type="region of interest" description="Disordered" evidence="1">
    <location>
        <begin position="133"/>
        <end position="201"/>
    </location>
</feature>
<evidence type="ECO:0000313" key="3">
    <source>
        <dbReference type="EMBL" id="MFC3146429.1"/>
    </source>
</evidence>
<dbReference type="RefSeq" id="WP_377300699.1">
    <property type="nucleotide sequence ID" value="NZ_CP180191.1"/>
</dbReference>
<feature type="compositionally biased region" description="Basic and acidic residues" evidence="1">
    <location>
        <begin position="183"/>
        <end position="201"/>
    </location>
</feature>
<keyword evidence="4" id="KW-1185">Reference proteome</keyword>
<evidence type="ECO:0000256" key="2">
    <source>
        <dbReference type="SAM" id="SignalP"/>
    </source>
</evidence>
<keyword evidence="3" id="KW-0238">DNA-binding</keyword>
<gene>
    <name evidence="3" type="ORF">ACFOEN_02090</name>
</gene>
<proteinExistence type="predicted"/>
<evidence type="ECO:0000313" key="4">
    <source>
        <dbReference type="Proteomes" id="UP001595556"/>
    </source>
</evidence>
<dbReference type="Proteomes" id="UP001595556">
    <property type="component" value="Unassembled WGS sequence"/>
</dbReference>
<dbReference type="GO" id="GO:0003677">
    <property type="term" value="F:DNA binding"/>
    <property type="evidence" value="ECO:0007669"/>
    <property type="project" value="UniProtKB-KW"/>
</dbReference>
<dbReference type="EMBL" id="JBHRTI010000003">
    <property type="protein sequence ID" value="MFC3146429.1"/>
    <property type="molecule type" value="Genomic_DNA"/>
</dbReference>
<dbReference type="Gene3D" id="1.10.150.320">
    <property type="entry name" value="Photosystem II 12 kDa extrinsic protein"/>
    <property type="match status" value="1"/>
</dbReference>
<reference evidence="4" key="1">
    <citation type="journal article" date="2019" name="Int. J. Syst. Evol. Microbiol.">
        <title>The Global Catalogue of Microorganisms (GCM) 10K type strain sequencing project: providing services to taxonomists for standard genome sequencing and annotation.</title>
        <authorList>
            <consortium name="The Broad Institute Genomics Platform"/>
            <consortium name="The Broad Institute Genome Sequencing Center for Infectious Disease"/>
            <person name="Wu L."/>
            <person name="Ma J."/>
        </authorList>
    </citation>
    <scope>NUCLEOTIDE SEQUENCE [LARGE SCALE GENOMIC DNA]</scope>
    <source>
        <strain evidence="4">KCTC 52168</strain>
    </source>
</reference>
<dbReference type="PANTHER" id="PTHR21180:SF32">
    <property type="entry name" value="ENDONUCLEASE_EXONUCLEASE_PHOSPHATASE FAMILY DOMAIN-CONTAINING PROTEIN 1"/>
    <property type="match status" value="1"/>
</dbReference>
<sequence>MLKKLVFALLALLASINLAWAAVDVNTATAAELDSVKGIGPAISKNIIKERRKAPFKDWADFRARVDGVGDKTIVTMSEGGLTVGGKSYAGAPAKAASAAAPAAKTMPAPTPAPAPAAKAASAAVAPAAASTSAAPAAKDMPKATATPGGPVLPKPAAPAAKDAPKAAAPAGGPVLPKAAAEASKDAKKTDKPEAKKDEKK</sequence>
<feature type="signal peptide" evidence="2">
    <location>
        <begin position="1"/>
        <end position="21"/>
    </location>
</feature>
<dbReference type="InterPro" id="IPR010994">
    <property type="entry name" value="RuvA_2-like"/>
</dbReference>
<keyword evidence="2" id="KW-0732">Signal</keyword>
<feature type="compositionally biased region" description="Low complexity" evidence="1">
    <location>
        <begin position="158"/>
        <end position="182"/>
    </location>
</feature>
<comment type="caution">
    <text evidence="3">The sequence shown here is derived from an EMBL/GenBank/DDBJ whole genome shotgun (WGS) entry which is preliminary data.</text>
</comment>
<protein>
    <submittedName>
        <fullName evidence="3">ComEA family DNA-binding protein</fullName>
    </submittedName>
</protein>
<feature type="chain" id="PRO_5047381071" evidence="2">
    <location>
        <begin position="22"/>
        <end position="201"/>
    </location>
</feature>
<dbReference type="Pfam" id="PF12836">
    <property type="entry name" value="HHH_3"/>
    <property type="match status" value="1"/>
</dbReference>
<dbReference type="InterPro" id="IPR051675">
    <property type="entry name" value="Endo/Exo/Phosphatase_dom_1"/>
</dbReference>
<organism evidence="3 4">
    <name type="scientific">Piscinibacterium candidicorallinum</name>
    <dbReference type="NCBI Taxonomy" id="1793872"/>
    <lineage>
        <taxon>Bacteria</taxon>
        <taxon>Pseudomonadati</taxon>
        <taxon>Pseudomonadota</taxon>
        <taxon>Betaproteobacteria</taxon>
        <taxon>Burkholderiales</taxon>
        <taxon>Piscinibacterium</taxon>
    </lineage>
</organism>
<name>A0ABV7GXR0_9BURK</name>
<dbReference type="PANTHER" id="PTHR21180">
    <property type="entry name" value="ENDONUCLEASE/EXONUCLEASE/PHOSPHATASE FAMILY DOMAIN-CONTAINING PROTEIN 1"/>
    <property type="match status" value="1"/>
</dbReference>
<evidence type="ECO:0000256" key="1">
    <source>
        <dbReference type="SAM" id="MobiDB-lite"/>
    </source>
</evidence>
<accession>A0ABV7GXR0</accession>
<dbReference type="SUPFAM" id="SSF47781">
    <property type="entry name" value="RuvA domain 2-like"/>
    <property type="match status" value="1"/>
</dbReference>